<dbReference type="EMBL" id="JAUDFV010000153">
    <property type="protein sequence ID" value="KAL2717308.1"/>
    <property type="molecule type" value="Genomic_DNA"/>
</dbReference>
<dbReference type="Proteomes" id="UP001607302">
    <property type="component" value="Unassembled WGS sequence"/>
</dbReference>
<sequence length="110" mass="12516">MTLGHKEEKDEGGQEESKEGKDEEEEEEEEEQGQNKLPVVTGSFPAAGEVCKFTIFVYRRWLPRTFVESRWFTATSKRHYRRGALPRGALPLSLSTELCTSVPVTETIPK</sequence>
<feature type="region of interest" description="Disordered" evidence="1">
    <location>
        <begin position="1"/>
        <end position="41"/>
    </location>
</feature>
<dbReference type="AlphaFoldDB" id="A0ABD2A9L5"/>
<protein>
    <submittedName>
        <fullName evidence="2">Uncharacterized protein</fullName>
    </submittedName>
</protein>
<accession>A0ABD2A9L5</accession>
<reference evidence="2 3" key="1">
    <citation type="journal article" date="2024" name="Ann. Entomol. Soc. Am.">
        <title>Genomic analyses of the southern and eastern yellowjacket wasps (Hymenoptera: Vespidae) reveal evolutionary signatures of social life.</title>
        <authorList>
            <person name="Catto M.A."/>
            <person name="Caine P.B."/>
            <person name="Orr S.E."/>
            <person name="Hunt B.G."/>
            <person name="Goodisman M.A.D."/>
        </authorList>
    </citation>
    <scope>NUCLEOTIDE SEQUENCE [LARGE SCALE GENOMIC DNA]</scope>
    <source>
        <strain evidence="2">233</strain>
        <tissue evidence="2">Head and thorax</tissue>
    </source>
</reference>
<feature type="compositionally biased region" description="Basic and acidic residues" evidence="1">
    <location>
        <begin position="1"/>
        <end position="21"/>
    </location>
</feature>
<evidence type="ECO:0000256" key="1">
    <source>
        <dbReference type="SAM" id="MobiDB-lite"/>
    </source>
</evidence>
<feature type="compositionally biased region" description="Acidic residues" evidence="1">
    <location>
        <begin position="22"/>
        <end position="32"/>
    </location>
</feature>
<name>A0ABD2A9L5_VESSQ</name>
<organism evidence="2 3">
    <name type="scientific">Vespula squamosa</name>
    <name type="common">Southern yellow jacket</name>
    <name type="synonym">Wasp</name>
    <dbReference type="NCBI Taxonomy" id="30214"/>
    <lineage>
        <taxon>Eukaryota</taxon>
        <taxon>Metazoa</taxon>
        <taxon>Ecdysozoa</taxon>
        <taxon>Arthropoda</taxon>
        <taxon>Hexapoda</taxon>
        <taxon>Insecta</taxon>
        <taxon>Pterygota</taxon>
        <taxon>Neoptera</taxon>
        <taxon>Endopterygota</taxon>
        <taxon>Hymenoptera</taxon>
        <taxon>Apocrita</taxon>
        <taxon>Aculeata</taxon>
        <taxon>Vespoidea</taxon>
        <taxon>Vespidae</taxon>
        <taxon>Vespinae</taxon>
        <taxon>Vespula</taxon>
    </lineage>
</organism>
<evidence type="ECO:0000313" key="3">
    <source>
        <dbReference type="Proteomes" id="UP001607302"/>
    </source>
</evidence>
<proteinExistence type="predicted"/>
<gene>
    <name evidence="2" type="ORF">V1478_013008</name>
</gene>
<evidence type="ECO:0000313" key="2">
    <source>
        <dbReference type="EMBL" id="KAL2717308.1"/>
    </source>
</evidence>
<keyword evidence="3" id="KW-1185">Reference proteome</keyword>
<comment type="caution">
    <text evidence="2">The sequence shown here is derived from an EMBL/GenBank/DDBJ whole genome shotgun (WGS) entry which is preliminary data.</text>
</comment>